<keyword evidence="1" id="KW-0812">Transmembrane</keyword>
<accession>A0A841GPC6</accession>
<proteinExistence type="predicted"/>
<name>A0A841GPC6_9BACT</name>
<evidence type="ECO:0000313" key="4">
    <source>
        <dbReference type="Proteomes" id="UP000582837"/>
    </source>
</evidence>
<protein>
    <submittedName>
        <fullName evidence="3">Uncharacterized protein</fullName>
    </submittedName>
</protein>
<reference evidence="3 4" key="1">
    <citation type="submission" date="2020-08" db="EMBL/GenBank/DDBJ databases">
        <title>Genomic Encyclopedia of Type Strains, Phase IV (KMG-IV): sequencing the most valuable type-strain genomes for metagenomic binning, comparative biology and taxonomic classification.</title>
        <authorList>
            <person name="Goeker M."/>
        </authorList>
    </citation>
    <scope>NUCLEOTIDE SEQUENCE [LARGE SCALE GENOMIC DNA]</scope>
    <source>
        <strain evidence="3 4">DSM 29007</strain>
    </source>
</reference>
<keyword evidence="2" id="KW-0732">Signal</keyword>
<keyword evidence="1" id="KW-1133">Transmembrane helix</keyword>
<feature type="signal peptide" evidence="2">
    <location>
        <begin position="1"/>
        <end position="18"/>
    </location>
</feature>
<evidence type="ECO:0000256" key="2">
    <source>
        <dbReference type="SAM" id="SignalP"/>
    </source>
</evidence>
<feature type="transmembrane region" description="Helical" evidence="1">
    <location>
        <begin position="65"/>
        <end position="85"/>
    </location>
</feature>
<evidence type="ECO:0000313" key="3">
    <source>
        <dbReference type="EMBL" id="MBB6069202.1"/>
    </source>
</evidence>
<keyword evidence="1" id="KW-0472">Membrane</keyword>
<feature type="chain" id="PRO_5032741841" evidence="2">
    <location>
        <begin position="19"/>
        <end position="131"/>
    </location>
</feature>
<dbReference type="Proteomes" id="UP000582837">
    <property type="component" value="Unassembled WGS sequence"/>
</dbReference>
<dbReference type="AlphaFoldDB" id="A0A841GPC6"/>
<gene>
    <name evidence="3" type="ORF">HNQ61_000817</name>
</gene>
<feature type="transmembrane region" description="Helical" evidence="1">
    <location>
        <begin position="37"/>
        <end position="58"/>
    </location>
</feature>
<dbReference type="EMBL" id="JACHIA010000002">
    <property type="protein sequence ID" value="MBB6069202.1"/>
    <property type="molecule type" value="Genomic_DNA"/>
</dbReference>
<feature type="transmembrane region" description="Helical" evidence="1">
    <location>
        <begin position="97"/>
        <end position="118"/>
    </location>
</feature>
<organism evidence="3 4">
    <name type="scientific">Longimicrobium terrae</name>
    <dbReference type="NCBI Taxonomy" id="1639882"/>
    <lineage>
        <taxon>Bacteria</taxon>
        <taxon>Pseudomonadati</taxon>
        <taxon>Gemmatimonadota</taxon>
        <taxon>Longimicrobiia</taxon>
        <taxon>Longimicrobiales</taxon>
        <taxon>Longimicrobiaceae</taxon>
        <taxon>Longimicrobium</taxon>
    </lineage>
</organism>
<comment type="caution">
    <text evidence="3">The sequence shown here is derived from an EMBL/GenBank/DDBJ whole genome shotgun (WGS) entry which is preliminary data.</text>
</comment>
<sequence length="131" mass="14007">MRRSLLVIAATATLLASAANPHFIFGGAYDFYGVGPWWQLAGAYLCLGAVVVGAVLVWRGSARRGFVLLGCELLLYLSVTAGSALRAGRGHFSNGWGGSFLSMFYIAIGLRVILLYLAHREARDARTSVVA</sequence>
<dbReference type="RefSeq" id="WP_170038069.1">
    <property type="nucleotide sequence ID" value="NZ_JABDTL010000002.1"/>
</dbReference>
<evidence type="ECO:0000256" key="1">
    <source>
        <dbReference type="SAM" id="Phobius"/>
    </source>
</evidence>
<keyword evidence="4" id="KW-1185">Reference proteome</keyword>